<evidence type="ECO:0000313" key="1">
    <source>
        <dbReference type="EMBL" id="EKN69271.1"/>
    </source>
</evidence>
<dbReference type="Pfam" id="PF14022">
    <property type="entry name" value="DUF4238"/>
    <property type="match status" value="1"/>
</dbReference>
<dbReference type="EMBL" id="AJLS01000057">
    <property type="protein sequence ID" value="EKN69271.1"/>
    <property type="molecule type" value="Genomic_DNA"/>
</dbReference>
<dbReference type="eggNOG" id="ENOG5032NCM">
    <property type="taxonomic scope" value="Bacteria"/>
</dbReference>
<organism evidence="1 2">
    <name type="scientific">Neobacillus bataviensis LMG 21833</name>
    <dbReference type="NCBI Taxonomy" id="1117379"/>
    <lineage>
        <taxon>Bacteria</taxon>
        <taxon>Bacillati</taxon>
        <taxon>Bacillota</taxon>
        <taxon>Bacilli</taxon>
        <taxon>Bacillales</taxon>
        <taxon>Bacillaceae</taxon>
        <taxon>Neobacillus</taxon>
    </lineage>
</organism>
<reference evidence="1 2" key="1">
    <citation type="journal article" date="2012" name="Front. Microbiol.">
        <title>Redundancy and modularity in membrane-associated dissimilatory nitrate reduction in Bacillus.</title>
        <authorList>
            <person name="Heylen K."/>
            <person name="Keltjens J."/>
        </authorList>
    </citation>
    <scope>NUCLEOTIDE SEQUENCE [LARGE SCALE GENOMIC DNA]</scope>
    <source>
        <strain evidence="2">LMG 21833T</strain>
    </source>
</reference>
<dbReference type="RefSeq" id="WP_007085102.1">
    <property type="nucleotide sequence ID" value="NZ_AJLS01000057.1"/>
</dbReference>
<keyword evidence="2" id="KW-1185">Reference proteome</keyword>
<dbReference type="PATRIC" id="fig|1117379.3.peg.2177"/>
<dbReference type="InterPro" id="IPR025332">
    <property type="entry name" value="DUF4238"/>
</dbReference>
<dbReference type="Proteomes" id="UP000006316">
    <property type="component" value="Unassembled WGS sequence"/>
</dbReference>
<dbReference type="OrthoDB" id="581042at2"/>
<dbReference type="AlphaFoldDB" id="K6E7I5"/>
<name>K6E7I5_9BACI</name>
<accession>K6E7I5</accession>
<comment type="caution">
    <text evidence="1">The sequence shown here is derived from an EMBL/GenBank/DDBJ whole genome shotgun (WGS) entry which is preliminary data.</text>
</comment>
<proteinExistence type="predicted"/>
<evidence type="ECO:0008006" key="3">
    <source>
        <dbReference type="Google" id="ProtNLM"/>
    </source>
</evidence>
<sequence>MGEKSRQHYVPKFYLRNFSDSKKSIDTYNIANSKYIPNASIKDMCQKHNFYGSDKKVEDFLNVEIEAKASPIIKNILDTNKFPNDLEEYMQLLMFLLVSEARNLKMAESTNNMFDFIAKTMLKEHPDFKEMDLDSFKMEVKEPANHSIKFALESTPYVLDLERILLVEQTGARRFITSDNPLVRYDSFYLSKRYLGGFGYMTRGLQLFFPISPNKCILLYDSKAYDIPEVKNGILTLRKARDVDQLNELFYLNAYNNVFFNQKTKKDYIEGIHQKNKRMPRISELEREVASFKSVDSNGALVHLSQNRVTKKMNFSWIKSSQFANSLQIPAHMGGLNRMESPFIRQFIEEQRTKFAKERQPSAGKYFREER</sequence>
<evidence type="ECO:0000313" key="2">
    <source>
        <dbReference type="Proteomes" id="UP000006316"/>
    </source>
</evidence>
<dbReference type="STRING" id="1117379.BABA_10426"/>
<protein>
    <recommendedName>
        <fullName evidence="3">DUF4238 domain-containing protein</fullName>
    </recommendedName>
</protein>
<gene>
    <name evidence="1" type="ORF">BABA_10426</name>
</gene>